<dbReference type="AlphaFoldDB" id="A0A183G5H9"/>
<reference evidence="8 9" key="1">
    <citation type="submission" date="2018-11" db="EMBL/GenBank/DDBJ databases">
        <authorList>
            <consortium name="Pathogen Informatics"/>
        </authorList>
    </citation>
    <scope>NUCLEOTIDE SEQUENCE [LARGE SCALE GENOMIC DNA]</scope>
</reference>
<evidence type="ECO:0000259" key="7">
    <source>
        <dbReference type="PROSITE" id="PS51392"/>
    </source>
</evidence>
<dbReference type="OrthoDB" id="63989at2759"/>
<dbReference type="CDD" id="cd10422">
    <property type="entry name" value="RNase_Ire1"/>
    <property type="match status" value="1"/>
</dbReference>
<dbReference type="InterPro" id="IPR045133">
    <property type="entry name" value="IRE1/2-like"/>
</dbReference>
<dbReference type="Proteomes" id="UP000050761">
    <property type="component" value="Unassembled WGS sequence"/>
</dbReference>
<dbReference type="PROSITE" id="PS50011">
    <property type="entry name" value="PROTEIN_KINASE_DOM"/>
    <property type="match status" value="1"/>
</dbReference>
<dbReference type="GO" id="GO:0005524">
    <property type="term" value="F:ATP binding"/>
    <property type="evidence" value="ECO:0007669"/>
    <property type="project" value="UniProtKB-KW"/>
</dbReference>
<keyword evidence="3" id="KW-0067">ATP-binding</keyword>
<evidence type="ECO:0000256" key="5">
    <source>
        <dbReference type="ARBA" id="ARBA00048679"/>
    </source>
</evidence>
<organism evidence="9 10">
    <name type="scientific">Heligmosomoides polygyrus</name>
    <name type="common">Parasitic roundworm</name>
    <dbReference type="NCBI Taxonomy" id="6339"/>
    <lineage>
        <taxon>Eukaryota</taxon>
        <taxon>Metazoa</taxon>
        <taxon>Ecdysozoa</taxon>
        <taxon>Nematoda</taxon>
        <taxon>Chromadorea</taxon>
        <taxon>Rhabditida</taxon>
        <taxon>Rhabditina</taxon>
        <taxon>Rhabditomorpha</taxon>
        <taxon>Strongyloidea</taxon>
        <taxon>Heligmosomidae</taxon>
        <taxon>Heligmosomoides</taxon>
    </lineage>
</organism>
<dbReference type="InterPro" id="IPR011009">
    <property type="entry name" value="Kinase-like_dom_sf"/>
</dbReference>
<dbReference type="PROSITE" id="PS51392">
    <property type="entry name" value="KEN"/>
    <property type="match status" value="1"/>
</dbReference>
<evidence type="ECO:0000256" key="4">
    <source>
        <dbReference type="ARBA" id="ARBA00047899"/>
    </source>
</evidence>
<dbReference type="PANTHER" id="PTHR13954:SF6">
    <property type="entry name" value="NON-SPECIFIC SERINE_THREONINE PROTEIN KINASE"/>
    <property type="match status" value="1"/>
</dbReference>
<accession>A0A3P8EJQ6</accession>
<dbReference type="GO" id="GO:1990604">
    <property type="term" value="C:IRE1-TRAF2-ASK1 complex"/>
    <property type="evidence" value="ECO:0007669"/>
    <property type="project" value="TreeGrafter"/>
</dbReference>
<dbReference type="Gene3D" id="1.20.1440.180">
    <property type="entry name" value="KEN domain"/>
    <property type="match status" value="1"/>
</dbReference>
<evidence type="ECO:0000313" key="8">
    <source>
        <dbReference type="EMBL" id="VDP07306.1"/>
    </source>
</evidence>
<dbReference type="PANTHER" id="PTHR13954">
    <property type="entry name" value="IRE1-RELATED"/>
    <property type="match status" value="1"/>
</dbReference>
<dbReference type="Pfam" id="PF06479">
    <property type="entry name" value="Ribonuc_2-5A"/>
    <property type="match status" value="1"/>
</dbReference>
<dbReference type="Pfam" id="PF00069">
    <property type="entry name" value="Pkinase"/>
    <property type="match status" value="1"/>
</dbReference>
<dbReference type="GO" id="GO:0006397">
    <property type="term" value="P:mRNA processing"/>
    <property type="evidence" value="ECO:0007669"/>
    <property type="project" value="InterPro"/>
</dbReference>
<dbReference type="GO" id="GO:0070059">
    <property type="term" value="P:intrinsic apoptotic signaling pathway in response to endoplasmic reticulum stress"/>
    <property type="evidence" value="ECO:0007669"/>
    <property type="project" value="TreeGrafter"/>
</dbReference>
<proteinExistence type="predicted"/>
<evidence type="ECO:0000313" key="9">
    <source>
        <dbReference type="Proteomes" id="UP000050761"/>
    </source>
</evidence>
<feature type="domain" description="KEN" evidence="7">
    <location>
        <begin position="248"/>
        <end position="381"/>
    </location>
</feature>
<feature type="domain" description="Protein kinase" evidence="6">
    <location>
        <begin position="1"/>
        <end position="245"/>
    </location>
</feature>
<comment type="catalytic activity">
    <reaction evidence="4">
        <text>L-threonyl-[protein] + ATP = O-phospho-L-threonyl-[protein] + ADP + H(+)</text>
        <dbReference type="Rhea" id="RHEA:46608"/>
        <dbReference type="Rhea" id="RHEA-COMP:11060"/>
        <dbReference type="Rhea" id="RHEA-COMP:11605"/>
        <dbReference type="ChEBI" id="CHEBI:15378"/>
        <dbReference type="ChEBI" id="CHEBI:30013"/>
        <dbReference type="ChEBI" id="CHEBI:30616"/>
        <dbReference type="ChEBI" id="CHEBI:61977"/>
        <dbReference type="ChEBI" id="CHEBI:456216"/>
        <dbReference type="EC" id="2.7.11.1"/>
    </reaction>
</comment>
<protein>
    <submittedName>
        <fullName evidence="10">Protein kinase domain-containing protein</fullName>
    </submittedName>
</protein>
<comment type="catalytic activity">
    <reaction evidence="5">
        <text>L-seryl-[protein] + ATP = O-phospho-L-seryl-[protein] + ADP + H(+)</text>
        <dbReference type="Rhea" id="RHEA:17989"/>
        <dbReference type="Rhea" id="RHEA-COMP:9863"/>
        <dbReference type="Rhea" id="RHEA-COMP:11604"/>
        <dbReference type="ChEBI" id="CHEBI:15378"/>
        <dbReference type="ChEBI" id="CHEBI:29999"/>
        <dbReference type="ChEBI" id="CHEBI:30616"/>
        <dbReference type="ChEBI" id="CHEBI:83421"/>
        <dbReference type="ChEBI" id="CHEBI:456216"/>
        <dbReference type="EC" id="2.7.11.1"/>
    </reaction>
</comment>
<evidence type="ECO:0000259" key="6">
    <source>
        <dbReference type="PROSITE" id="PS50011"/>
    </source>
</evidence>
<dbReference type="GO" id="GO:0004521">
    <property type="term" value="F:RNA endonuclease activity"/>
    <property type="evidence" value="ECO:0007669"/>
    <property type="project" value="InterPro"/>
</dbReference>
<dbReference type="Gene3D" id="1.10.510.10">
    <property type="entry name" value="Transferase(Phosphotransferase) domain 1"/>
    <property type="match status" value="1"/>
</dbReference>
<sequence>MKPQNVLLSTAGSRGVRAVISDFGLCKRVQPGRQSLSKRSGLAGTDGWIAPEALAMDSTSFPVDVFSLGCIFYYVLSDGDHPFGDSLHRQTNIINGRYILRGIKEDHTNYCFTCDSILDVRHASDKKKNWGVCLFVSPTSDVAFDQKDWMNFASKMAALVRQDVVAVAISGPRGGTLWELNRQRTVDAFNFIRDIAVTATSNVEIMFGTVPQMYVPVTTALIESMIQTVPGDRPSTQCVLAHPFFWGPERRLQFFGDVSDRIEKEEELSAVVNRLERNARTVVAGNWRSNICDPLAADLRKFRTYKGHSVRDLLRAMRNKKHHYRELPQDVRTSLGRIPDEFLRYFMSRFPLAAHGMEASVVRASVIDPVSVSLPEQHLRHKGDTDITKAIPLISEQRNADLPAHANRFISGVRIQHTFTKERQDESEVGCGCILYSMTNADLAHTPWHNALLKETRMGDEKQVASVLLSWV</sequence>
<dbReference type="InterPro" id="IPR038357">
    <property type="entry name" value="KEN_sf"/>
</dbReference>
<dbReference type="InterPro" id="IPR000719">
    <property type="entry name" value="Prot_kinase_dom"/>
</dbReference>
<dbReference type="FunFam" id="1.20.1440.180:FF:000001">
    <property type="entry name" value="Serine/threonine-protein kinase/endoribonuclease IRE1"/>
    <property type="match status" value="1"/>
</dbReference>
<dbReference type="GO" id="GO:0036498">
    <property type="term" value="P:IRE1-mediated unfolded protein response"/>
    <property type="evidence" value="ECO:0007669"/>
    <property type="project" value="TreeGrafter"/>
</dbReference>
<dbReference type="EMBL" id="UZAH01029666">
    <property type="protein sequence ID" value="VDP07306.1"/>
    <property type="molecule type" value="Genomic_DNA"/>
</dbReference>
<accession>A0A183G5H9</accession>
<gene>
    <name evidence="8" type="ORF">HPBE_LOCUS16879</name>
</gene>
<dbReference type="WBParaSite" id="HPBE_0001688001-mRNA-1">
    <property type="protein sequence ID" value="HPBE_0001688001-mRNA-1"/>
    <property type="gene ID" value="HPBE_0001688001"/>
</dbReference>
<evidence type="ECO:0000313" key="10">
    <source>
        <dbReference type="WBParaSite" id="HPBE_0001688001-mRNA-1"/>
    </source>
</evidence>
<dbReference type="SMART" id="SM00580">
    <property type="entry name" value="PUG"/>
    <property type="match status" value="1"/>
</dbReference>
<dbReference type="SUPFAM" id="SSF56112">
    <property type="entry name" value="Protein kinase-like (PK-like)"/>
    <property type="match status" value="1"/>
</dbReference>
<reference evidence="10" key="2">
    <citation type="submission" date="2019-09" db="UniProtKB">
        <authorList>
            <consortium name="WormBaseParasite"/>
        </authorList>
    </citation>
    <scope>IDENTIFICATION</scope>
</reference>
<dbReference type="InterPro" id="IPR010513">
    <property type="entry name" value="KEN_dom"/>
</dbReference>
<dbReference type="GO" id="GO:0051082">
    <property type="term" value="F:unfolded protein binding"/>
    <property type="evidence" value="ECO:0007669"/>
    <property type="project" value="TreeGrafter"/>
</dbReference>
<keyword evidence="9" id="KW-1185">Reference proteome</keyword>
<keyword evidence="2" id="KW-0547">Nucleotide-binding</keyword>
<keyword evidence="1" id="KW-0732">Signal</keyword>
<evidence type="ECO:0000256" key="2">
    <source>
        <dbReference type="ARBA" id="ARBA00022741"/>
    </source>
</evidence>
<dbReference type="GO" id="GO:0004674">
    <property type="term" value="F:protein serine/threonine kinase activity"/>
    <property type="evidence" value="ECO:0007669"/>
    <property type="project" value="UniProtKB-EC"/>
</dbReference>
<evidence type="ECO:0000256" key="3">
    <source>
        <dbReference type="ARBA" id="ARBA00022840"/>
    </source>
</evidence>
<evidence type="ECO:0000256" key="1">
    <source>
        <dbReference type="ARBA" id="ARBA00022729"/>
    </source>
</evidence>
<name>A0A183G5H9_HELPZ</name>